<comment type="caution">
    <text evidence="1">The sequence shown here is derived from an EMBL/GenBank/DDBJ whole genome shotgun (WGS) entry which is preliminary data.</text>
</comment>
<sequence>MDGELKIIIGSFSKKKKDNNDYCAMLLNMICLKKSQCSLCEIFSYTTIDGTCCVCMSPQMFEQIREKITDIALHLKDDYEIVKKRMLVEDEPQKMSVHEQCIFVLKCLIIAKVCMCDKNKLTKCMRYIFGSYVYFLLKMHPLILLRDIDDVDLYNVDVVCGKKNVGLVYSIKINISHNDDKTRKVSVGINSFGKCTSGKIVVQRSLPIERITRTYILWKSSKLCSFIGKKIVWSIVRSNYAKVEIPIETRTKHDLIIDDYDFRDSFSEDIYEYAFKNSVKPFQLVWRDAFKRCFVKSNDIFNDFFREFDVFMTKRFSIWSVNCVKCGVLVRFGTYGMCVKCFTEAYEDRDMTLSNDFFSLFTVFNDANYDRRFVNALQLSKKYLTRGLNKKDVVSRMVNALLCEQSRLIDLATVTYLKKTNTEEYSEYCSKLFYDKVNCTEIKMRMYANNLFSALIVEDSFFADNCISVEREITLHKNEYYDFVFSINGDRIVVELDDKGHNYGNRKNIDIIKNNICSENGVQIYRINIPKLVQYDSILKLFVELKNKIKNYFNL</sequence>
<proteinExistence type="predicted"/>
<organism evidence="1 2">
    <name type="scientific">Yasminevirus sp. GU-2018</name>
    <dbReference type="NCBI Taxonomy" id="2420051"/>
    <lineage>
        <taxon>Viruses</taxon>
        <taxon>Varidnaviria</taxon>
        <taxon>Bamfordvirae</taxon>
        <taxon>Nucleocytoviricota</taxon>
        <taxon>Megaviricetes</taxon>
        <taxon>Imitervirales</taxon>
        <taxon>Mimiviridae</taxon>
        <taxon>Klosneuvirinae</taxon>
        <taxon>Yasminevirus</taxon>
        <taxon>Yasminevirus saudimassiliense</taxon>
    </lineage>
</organism>
<keyword evidence="2" id="KW-1185">Reference proteome</keyword>
<reference evidence="1 2" key="1">
    <citation type="submission" date="2018-10" db="EMBL/GenBank/DDBJ databases">
        <authorList>
            <consortium name="IHU Genomes"/>
        </authorList>
    </citation>
    <scope>NUCLEOTIDE SEQUENCE [LARGE SCALE GENOMIC DNA]</scope>
    <source>
        <strain evidence="1 2">A1</strain>
    </source>
</reference>
<accession>A0A5K0U6C4</accession>
<name>A0A5K0U6C4_9VIRU</name>
<protein>
    <submittedName>
        <fullName evidence="1">Uncharacterized protein</fullName>
    </submittedName>
</protein>
<evidence type="ECO:0000313" key="2">
    <source>
        <dbReference type="Proteomes" id="UP000594342"/>
    </source>
</evidence>
<evidence type="ECO:0000313" key="1">
    <source>
        <dbReference type="EMBL" id="VBB17539.1"/>
    </source>
</evidence>
<dbReference type="EMBL" id="UPSH01000001">
    <property type="protein sequence ID" value="VBB17539.1"/>
    <property type="molecule type" value="Genomic_DNA"/>
</dbReference>
<dbReference type="Proteomes" id="UP000594342">
    <property type="component" value="Unassembled WGS sequence"/>
</dbReference>
<gene>
    <name evidence="1" type="ORF">YASMINEVIRUS_1</name>
</gene>